<dbReference type="AlphaFoldDB" id="A0A1D1W8T3"/>
<evidence type="ECO:0000256" key="1">
    <source>
        <dbReference type="ARBA" id="ARBA00004167"/>
    </source>
</evidence>
<evidence type="ECO:0000256" key="6">
    <source>
        <dbReference type="SAM" id="MobiDB-lite"/>
    </source>
</evidence>
<evidence type="ECO:0000256" key="4">
    <source>
        <dbReference type="ARBA" id="ARBA00023054"/>
    </source>
</evidence>
<evidence type="ECO:0000313" key="10">
    <source>
        <dbReference type="Proteomes" id="UP000186922"/>
    </source>
</evidence>
<name>A0A1D1W8T3_RAMVA</name>
<feature type="transmembrane region" description="Helical" evidence="7">
    <location>
        <begin position="185"/>
        <end position="208"/>
    </location>
</feature>
<dbReference type="GO" id="GO:0005739">
    <property type="term" value="C:mitochondrion"/>
    <property type="evidence" value="ECO:0007669"/>
    <property type="project" value="TreeGrafter"/>
</dbReference>
<gene>
    <name evidence="9" type="primary">RvY_18892-1</name>
    <name evidence="9" type="synonym">RvY_18892.1</name>
    <name evidence="9" type="ORF">RvY_18892</name>
</gene>
<keyword evidence="10" id="KW-1185">Reference proteome</keyword>
<dbReference type="Pfam" id="PF06916">
    <property type="entry name" value="FAM210A-B_dom"/>
    <property type="match status" value="1"/>
</dbReference>
<evidence type="ECO:0000259" key="8">
    <source>
        <dbReference type="Pfam" id="PF06916"/>
    </source>
</evidence>
<dbReference type="Proteomes" id="UP000186922">
    <property type="component" value="Unassembled WGS sequence"/>
</dbReference>
<dbReference type="PANTHER" id="PTHR21377:SF1">
    <property type="entry name" value="PROTEIN FAM210A"/>
    <property type="match status" value="1"/>
</dbReference>
<dbReference type="InterPro" id="IPR009688">
    <property type="entry name" value="FAM210A/B-like_dom"/>
</dbReference>
<protein>
    <recommendedName>
        <fullName evidence="8">DUF1279 domain-containing protein</fullName>
    </recommendedName>
</protein>
<comment type="subcellular location">
    <subcellularLocation>
        <location evidence="1">Membrane</location>
        <topology evidence="1">Single-pass membrane protein</topology>
    </subcellularLocation>
</comment>
<evidence type="ECO:0000256" key="5">
    <source>
        <dbReference type="ARBA" id="ARBA00023136"/>
    </source>
</evidence>
<feature type="region of interest" description="Disordered" evidence="6">
    <location>
        <begin position="107"/>
        <end position="135"/>
    </location>
</feature>
<dbReference type="OrthoDB" id="5874039at2759"/>
<dbReference type="PANTHER" id="PTHR21377">
    <property type="entry name" value="PROTEIN FAM210B, MITOCHONDRIAL"/>
    <property type="match status" value="1"/>
</dbReference>
<reference evidence="9 10" key="1">
    <citation type="journal article" date="2016" name="Nat. Commun.">
        <title>Extremotolerant tardigrade genome and improved radiotolerance of human cultured cells by tardigrade-unique protein.</title>
        <authorList>
            <person name="Hashimoto T."/>
            <person name="Horikawa D.D."/>
            <person name="Saito Y."/>
            <person name="Kuwahara H."/>
            <person name="Kozuka-Hata H."/>
            <person name="Shin-I T."/>
            <person name="Minakuchi Y."/>
            <person name="Ohishi K."/>
            <person name="Motoyama A."/>
            <person name="Aizu T."/>
            <person name="Enomoto A."/>
            <person name="Kondo K."/>
            <person name="Tanaka S."/>
            <person name="Hara Y."/>
            <person name="Koshikawa S."/>
            <person name="Sagara H."/>
            <person name="Miura T."/>
            <person name="Yokobori S."/>
            <person name="Miyagawa K."/>
            <person name="Suzuki Y."/>
            <person name="Kubo T."/>
            <person name="Oyama M."/>
            <person name="Kohara Y."/>
            <person name="Fujiyama A."/>
            <person name="Arakawa K."/>
            <person name="Katayama T."/>
            <person name="Toyoda A."/>
            <person name="Kunieda T."/>
        </authorList>
    </citation>
    <scope>NUCLEOTIDE SEQUENCE [LARGE SCALE GENOMIC DNA]</scope>
    <source>
        <strain evidence="9 10">YOKOZUNA-1</strain>
    </source>
</reference>
<comment type="caution">
    <text evidence="9">The sequence shown here is derived from an EMBL/GenBank/DDBJ whole genome shotgun (WGS) entry which is preliminary data.</text>
</comment>
<dbReference type="InterPro" id="IPR045866">
    <property type="entry name" value="FAM210A/B-like"/>
</dbReference>
<organism evidence="9 10">
    <name type="scientific">Ramazzottius varieornatus</name>
    <name type="common">Water bear</name>
    <name type="synonym">Tardigrade</name>
    <dbReference type="NCBI Taxonomy" id="947166"/>
    <lineage>
        <taxon>Eukaryota</taxon>
        <taxon>Metazoa</taxon>
        <taxon>Ecdysozoa</taxon>
        <taxon>Tardigrada</taxon>
        <taxon>Eutardigrada</taxon>
        <taxon>Parachela</taxon>
        <taxon>Hypsibioidea</taxon>
        <taxon>Ramazzottiidae</taxon>
        <taxon>Ramazzottius</taxon>
    </lineage>
</organism>
<keyword evidence="2 7" id="KW-0812">Transmembrane</keyword>
<sequence>MSVPRSVLDYRYALFLVCRQGEPRARTLRDVISAFGHPSLDGSCDSRSFATNLGSNLERAVRCRPVLSKTGGCTASIVSNEGARRGCLQISRRASDQLLRFQAVRPYSQTPSLSQPNKPSPTATTGNTSSEGQNQMRAGKVTFDPRRNDADQFYQQLKKLTSPPSSESSSHLGSLWLRFKTMYKAYWYVLIPVHGMLSVGWYGLFYLLALRGFDATPVLAKLGLPESVRGAGYLATAFVMYKIAGPLRYSATLGITTLTINYLKKRNLIKPVPTSAQMRRFITDKSHRIRTKRRLKRSSPSPSKPLTLKQRIQLLFRRSKSRYSTMRNGMKTRGQTLDS</sequence>
<dbReference type="EMBL" id="BDGG01000021">
    <property type="protein sequence ID" value="GAV09333.1"/>
    <property type="molecule type" value="Genomic_DNA"/>
</dbReference>
<keyword evidence="5 7" id="KW-0472">Membrane</keyword>
<evidence type="ECO:0000256" key="7">
    <source>
        <dbReference type="SAM" id="Phobius"/>
    </source>
</evidence>
<proteinExistence type="predicted"/>
<evidence type="ECO:0000256" key="3">
    <source>
        <dbReference type="ARBA" id="ARBA00022989"/>
    </source>
</evidence>
<keyword evidence="3 7" id="KW-1133">Transmembrane helix</keyword>
<evidence type="ECO:0000256" key="2">
    <source>
        <dbReference type="ARBA" id="ARBA00022692"/>
    </source>
</evidence>
<accession>A0A1D1W8T3</accession>
<feature type="domain" description="DUF1279" evidence="8">
    <location>
        <begin position="178"/>
        <end position="257"/>
    </location>
</feature>
<evidence type="ECO:0000313" key="9">
    <source>
        <dbReference type="EMBL" id="GAV09333.1"/>
    </source>
</evidence>
<dbReference type="GO" id="GO:0016020">
    <property type="term" value="C:membrane"/>
    <property type="evidence" value="ECO:0007669"/>
    <property type="project" value="UniProtKB-SubCell"/>
</dbReference>
<keyword evidence="4" id="KW-0175">Coiled coil</keyword>